<dbReference type="AlphaFoldDB" id="A0A420WJI2"/>
<proteinExistence type="predicted"/>
<keyword evidence="2" id="KW-1185">Reference proteome</keyword>
<comment type="caution">
    <text evidence="1">The sequence shown here is derived from an EMBL/GenBank/DDBJ whole genome shotgun (WGS) entry which is preliminary data.</text>
</comment>
<gene>
    <name evidence="1" type="ORF">DES40_0481</name>
</gene>
<evidence type="ECO:0000313" key="1">
    <source>
        <dbReference type="EMBL" id="RKQ71170.1"/>
    </source>
</evidence>
<dbReference type="Proteomes" id="UP000282211">
    <property type="component" value="Unassembled WGS sequence"/>
</dbReference>
<reference evidence="1 2" key="1">
    <citation type="submission" date="2018-10" db="EMBL/GenBank/DDBJ databases">
        <title>Genomic Encyclopedia of Type Strains, Phase IV (KMG-IV): sequencing the most valuable type-strain genomes for metagenomic binning, comparative biology and taxonomic classification.</title>
        <authorList>
            <person name="Goeker M."/>
        </authorList>
    </citation>
    <scope>NUCLEOTIDE SEQUENCE [LARGE SCALE GENOMIC DNA]</scope>
    <source>
        <strain evidence="1 2">DSM 22008</strain>
    </source>
</reference>
<name>A0A420WJI2_9PROT</name>
<protein>
    <submittedName>
        <fullName evidence="1">Uncharacterized protein</fullName>
    </submittedName>
</protein>
<accession>A0A420WJI2</accession>
<dbReference type="InParanoid" id="A0A420WJI2"/>
<organism evidence="1 2">
    <name type="scientific">Litorimonas taeanensis</name>
    <dbReference type="NCBI Taxonomy" id="568099"/>
    <lineage>
        <taxon>Bacteria</taxon>
        <taxon>Pseudomonadati</taxon>
        <taxon>Pseudomonadota</taxon>
        <taxon>Alphaproteobacteria</taxon>
        <taxon>Maricaulales</taxon>
        <taxon>Robiginitomaculaceae</taxon>
    </lineage>
</organism>
<sequence>MTDLKHKTGFWKKLWLMLETMSASDCTQDTYVLERIRAQETRIANLELKLSQD</sequence>
<dbReference type="EMBL" id="RBII01000001">
    <property type="protein sequence ID" value="RKQ71170.1"/>
    <property type="molecule type" value="Genomic_DNA"/>
</dbReference>
<evidence type="ECO:0000313" key="2">
    <source>
        <dbReference type="Proteomes" id="UP000282211"/>
    </source>
</evidence>